<reference evidence="3 4" key="1">
    <citation type="submission" date="2024-04" db="EMBL/GenBank/DDBJ databases">
        <title>Tritrichomonas musculus Genome.</title>
        <authorList>
            <person name="Alves-Ferreira E."/>
            <person name="Grigg M."/>
            <person name="Lorenzi H."/>
            <person name="Galac M."/>
        </authorList>
    </citation>
    <scope>NUCLEOTIDE SEQUENCE [LARGE SCALE GENOMIC DNA]</scope>
    <source>
        <strain evidence="3 4">EAF2021</strain>
    </source>
</reference>
<dbReference type="Proteomes" id="UP001470230">
    <property type="component" value="Unassembled WGS sequence"/>
</dbReference>
<evidence type="ECO:0000256" key="2">
    <source>
        <dbReference type="SAM" id="MobiDB-lite"/>
    </source>
</evidence>
<organism evidence="3 4">
    <name type="scientific">Tritrichomonas musculus</name>
    <dbReference type="NCBI Taxonomy" id="1915356"/>
    <lineage>
        <taxon>Eukaryota</taxon>
        <taxon>Metamonada</taxon>
        <taxon>Parabasalia</taxon>
        <taxon>Tritrichomonadida</taxon>
        <taxon>Tritrichomonadidae</taxon>
        <taxon>Tritrichomonas</taxon>
    </lineage>
</organism>
<feature type="compositionally biased region" description="Polar residues" evidence="2">
    <location>
        <begin position="33"/>
        <end position="42"/>
    </location>
</feature>
<protein>
    <submittedName>
        <fullName evidence="3">Uncharacterized protein</fullName>
    </submittedName>
</protein>
<evidence type="ECO:0000313" key="3">
    <source>
        <dbReference type="EMBL" id="KAK8894094.1"/>
    </source>
</evidence>
<comment type="caution">
    <text evidence="3">The sequence shown here is derived from an EMBL/GenBank/DDBJ whole genome shotgun (WGS) entry which is preliminary data.</text>
</comment>
<sequence>MKSSPRRCPLKKENSTDNYYKDSLKPRPISFSPKKTTTSQSRIPIPLPKIPKSKQESFKNQPETTEQLESEIETKLRLKLKSEYTQRYHLLQNKYNDEIIKSSIPLDNSFLDNLAILFQAQNDNQIANNDYVNQYQIEEEEEDINEYEYEYEYTNDTENSYLNNESLKKSTDSEIGKIEKEIENQKRKQNYLQSEIEKNTQVLNSLKSKISDSIYCQNSLQNEQQEISNQIEEAYIRNSNLFLELNCMKEQKQFEIQFNELPETFDGTQNLVEYPDQIIQECRVDTAQVLLKAPPTKKNRESTSSQNQTYFNSFENSTQPLINLSCSTDSEEDPMLLYLNQSSNNVSSSNNIENDSLDEDSLEEEDIIDDGNKNALDTKTEYTCHVEDYIMTDEEVLTYTTKYEEQKQFTLETMIETQEESTIITESFELKPPGTNFEEEEDIDDLFISGNGMENDENNQELTSNNEIDKNEDILNSNELPKELFRSPYRIKIPIRPPKK</sequence>
<evidence type="ECO:0000256" key="1">
    <source>
        <dbReference type="SAM" id="Coils"/>
    </source>
</evidence>
<feature type="region of interest" description="Disordered" evidence="2">
    <location>
        <begin position="450"/>
        <end position="474"/>
    </location>
</feature>
<feature type="coiled-coil region" evidence="1">
    <location>
        <begin position="137"/>
        <end position="237"/>
    </location>
</feature>
<accession>A0ABR2KSM6</accession>
<proteinExistence type="predicted"/>
<feature type="region of interest" description="Disordered" evidence="2">
    <location>
        <begin position="1"/>
        <end position="66"/>
    </location>
</feature>
<feature type="compositionally biased region" description="Basic and acidic residues" evidence="2">
    <location>
        <begin position="10"/>
        <end position="25"/>
    </location>
</feature>
<keyword evidence="4" id="KW-1185">Reference proteome</keyword>
<gene>
    <name evidence="3" type="ORF">M9Y10_022526</name>
</gene>
<dbReference type="EMBL" id="JAPFFF010000003">
    <property type="protein sequence ID" value="KAK8894094.1"/>
    <property type="molecule type" value="Genomic_DNA"/>
</dbReference>
<name>A0ABR2KSM6_9EUKA</name>
<keyword evidence="1" id="KW-0175">Coiled coil</keyword>
<evidence type="ECO:0000313" key="4">
    <source>
        <dbReference type="Proteomes" id="UP001470230"/>
    </source>
</evidence>